<reference evidence="2 3" key="1">
    <citation type="journal article" date="2019" name="J. Hered.">
        <title>An Improved Genome Assembly for Drosophila navojoa, the Basal Species in the mojavensis Cluster.</title>
        <authorList>
            <person name="Vanderlinde T."/>
            <person name="Dupim E.G."/>
            <person name="Nazario-Yepiz N.O."/>
            <person name="Carvalho A.B."/>
        </authorList>
    </citation>
    <scope>NUCLEOTIDE SEQUENCE [LARGE SCALE GENOMIC DNA]</scope>
    <source>
        <strain evidence="2">Navoj_Jal97</strain>
        <tissue evidence="2">Whole organism</tissue>
    </source>
</reference>
<dbReference type="AlphaFoldDB" id="A0A484B1Y5"/>
<evidence type="ECO:0000256" key="1">
    <source>
        <dbReference type="SAM" id="MobiDB-lite"/>
    </source>
</evidence>
<sequence length="197" mass="23022">MAGSAKRYPKLRFALIPEDALEKLRPETKTKKTEPHQMEVKDMYETISNTVNLVLDQKLKNLRLDKLDQMIEEKVSQFHDRRRKSLRCDESPKSCGTEESIYTVPDYTCKPPKLRTTRLASPAPKEVRARKTSKKEPYTNDFPFKLKTSDCKPTIPNNKSGSGPRRISVVEMKKQDSIRDIQLKHFKDLHHRNKRKQ</sequence>
<organism evidence="2 3">
    <name type="scientific">Drosophila navojoa</name>
    <name type="common">Fruit fly</name>
    <dbReference type="NCBI Taxonomy" id="7232"/>
    <lineage>
        <taxon>Eukaryota</taxon>
        <taxon>Metazoa</taxon>
        <taxon>Ecdysozoa</taxon>
        <taxon>Arthropoda</taxon>
        <taxon>Hexapoda</taxon>
        <taxon>Insecta</taxon>
        <taxon>Pterygota</taxon>
        <taxon>Neoptera</taxon>
        <taxon>Endopterygota</taxon>
        <taxon>Diptera</taxon>
        <taxon>Brachycera</taxon>
        <taxon>Muscomorpha</taxon>
        <taxon>Ephydroidea</taxon>
        <taxon>Drosophilidae</taxon>
        <taxon>Drosophila</taxon>
    </lineage>
</organism>
<dbReference type="EMBL" id="LSRL02000306">
    <property type="protein sequence ID" value="TDG41805.1"/>
    <property type="molecule type" value="Genomic_DNA"/>
</dbReference>
<proteinExistence type="predicted"/>
<dbReference type="Proteomes" id="UP000295192">
    <property type="component" value="Unassembled WGS sequence"/>
</dbReference>
<evidence type="ECO:0000313" key="2">
    <source>
        <dbReference type="EMBL" id="TDG41805.1"/>
    </source>
</evidence>
<feature type="compositionally biased region" description="Basic and acidic residues" evidence="1">
    <location>
        <begin position="125"/>
        <end position="138"/>
    </location>
</feature>
<dbReference type="OrthoDB" id="7863457at2759"/>
<name>A0A484B1Y5_DRONA</name>
<comment type="caution">
    <text evidence="2">The sequence shown here is derived from an EMBL/GenBank/DDBJ whole genome shotgun (WGS) entry which is preliminary data.</text>
</comment>
<dbReference type="KEGG" id="dnv:108655917"/>
<keyword evidence="3" id="KW-1185">Reference proteome</keyword>
<gene>
    <name evidence="2" type="ORF">AWZ03_011775</name>
</gene>
<dbReference type="OMA" id="LMEVKDM"/>
<feature type="region of interest" description="Disordered" evidence="1">
    <location>
        <begin position="120"/>
        <end position="139"/>
    </location>
</feature>
<evidence type="ECO:0000313" key="3">
    <source>
        <dbReference type="Proteomes" id="UP000295192"/>
    </source>
</evidence>
<protein>
    <submittedName>
        <fullName evidence="2">Uncharacterized protein</fullName>
    </submittedName>
</protein>
<dbReference type="STRING" id="7232.A0A484B1Y5"/>
<accession>A0A484B1Y5</accession>